<dbReference type="NCBIfam" id="NF040608">
    <property type="entry name" value="division_SteA"/>
    <property type="match status" value="1"/>
</dbReference>
<dbReference type="Gene3D" id="3.40.50.10240">
    <property type="entry name" value="Thiamin pyrophosphokinase, catalytic domain"/>
    <property type="match status" value="1"/>
</dbReference>
<organism evidence="5 6">
    <name type="scientific">Alkalihalobacillus alcalophilus ATCC 27647 = CGMCC 1.3604</name>
    <dbReference type="NCBI Taxonomy" id="1218173"/>
    <lineage>
        <taxon>Bacteria</taxon>
        <taxon>Bacillati</taxon>
        <taxon>Bacillota</taxon>
        <taxon>Bacilli</taxon>
        <taxon>Bacillales</taxon>
        <taxon>Bacillaceae</taxon>
        <taxon>Alkalihalobacillus</taxon>
    </lineage>
</organism>
<evidence type="ECO:0008006" key="7">
    <source>
        <dbReference type="Google" id="ProtNLM"/>
    </source>
</evidence>
<evidence type="ECO:0000256" key="1">
    <source>
        <dbReference type="ARBA" id="ARBA00022679"/>
    </source>
</evidence>
<evidence type="ECO:0000256" key="4">
    <source>
        <dbReference type="ARBA" id="ARBA00022840"/>
    </source>
</evidence>
<dbReference type="InterPro" id="IPR047795">
    <property type="entry name" value="Put_SteA-like"/>
</dbReference>
<dbReference type="GO" id="GO:0016301">
    <property type="term" value="F:kinase activity"/>
    <property type="evidence" value="ECO:0007669"/>
    <property type="project" value="UniProtKB-KW"/>
</dbReference>
<accession>A0A4S4JX95</accession>
<dbReference type="Proteomes" id="UP000297014">
    <property type="component" value="Unassembled WGS sequence"/>
</dbReference>
<evidence type="ECO:0000256" key="2">
    <source>
        <dbReference type="ARBA" id="ARBA00022741"/>
    </source>
</evidence>
<dbReference type="InterPro" id="IPR036759">
    <property type="entry name" value="TPK_catalytic_sf"/>
</dbReference>
<name>A0A4S4JX95_ALKAL</name>
<sequence length="385" mass="43600">MSNLLEGKIIAHKTTKKLIEMIPNGESMIAVLSHEDLDGVAVDGLIEKKVKAIINFKTSMSGKYEHKQVQRLLSEGIPVYDLEEIDKPFHSHSFTGNVHFIKGDDLYEKRGKQSHHLCRLIPYTEEKITERLQTAKENYQQLFLDFMSNSLAYAKKEVPLFLAQYELPTCFQMLEGKQVLIVARNCSYEKDLFAIKRKIKKEKIIVMAVDGAADGLLKIGVKPDFIIGDMDSVSEKALLCGANLICHRYMSGQSPGAERVQSLNIMNWEELQFVGTSEDLAIYGAYWSKAAHLFLIGCRSGMKEFLEKGRPGMGSSILSRIQAGEMITDLKGIHILGGGIDQAPIFSLDWFTQLSNMVLKWWAKYNVRTKLAQGWFQLRRKKESL</sequence>
<dbReference type="OrthoDB" id="9804377at2"/>
<evidence type="ECO:0000313" key="5">
    <source>
        <dbReference type="EMBL" id="THG89866.1"/>
    </source>
</evidence>
<gene>
    <name evidence="5" type="ORF">AJ85_14775</name>
</gene>
<keyword evidence="3" id="KW-0418">Kinase</keyword>
<dbReference type="GO" id="GO:0009229">
    <property type="term" value="P:thiamine diphosphate biosynthetic process"/>
    <property type="evidence" value="ECO:0007669"/>
    <property type="project" value="InterPro"/>
</dbReference>
<keyword evidence="2" id="KW-0547">Nucleotide-binding</keyword>
<dbReference type="GO" id="GO:0005524">
    <property type="term" value="F:ATP binding"/>
    <property type="evidence" value="ECO:0007669"/>
    <property type="project" value="UniProtKB-KW"/>
</dbReference>
<proteinExistence type="predicted"/>
<comment type="caution">
    <text evidence="5">The sequence shown here is derived from an EMBL/GenBank/DDBJ whole genome shotgun (WGS) entry which is preliminary data.</text>
</comment>
<evidence type="ECO:0000256" key="3">
    <source>
        <dbReference type="ARBA" id="ARBA00022777"/>
    </source>
</evidence>
<dbReference type="RefSeq" id="WP_003323221.1">
    <property type="nucleotide sequence ID" value="NZ_ALPT02000019.1"/>
</dbReference>
<dbReference type="GO" id="GO:0004788">
    <property type="term" value="F:thiamine diphosphokinase activity"/>
    <property type="evidence" value="ECO:0007669"/>
    <property type="project" value="InterPro"/>
</dbReference>
<dbReference type="AlphaFoldDB" id="A0A4S4JX95"/>
<dbReference type="SUPFAM" id="SSF63999">
    <property type="entry name" value="Thiamin pyrophosphokinase, catalytic domain"/>
    <property type="match status" value="1"/>
</dbReference>
<dbReference type="EMBL" id="JALP01000192">
    <property type="protein sequence ID" value="THG89866.1"/>
    <property type="molecule type" value="Genomic_DNA"/>
</dbReference>
<protein>
    <recommendedName>
        <fullName evidence="7">Thiamin pyrophosphokinase</fullName>
    </recommendedName>
</protein>
<reference evidence="5 6" key="1">
    <citation type="submission" date="2014-01" db="EMBL/GenBank/DDBJ databases">
        <title>Draft genome sequencing of Bacillus alcalophilus CGMCC 1.3604.</title>
        <authorList>
            <person name="Yang J."/>
            <person name="Diao L."/>
            <person name="Yang S."/>
        </authorList>
    </citation>
    <scope>NUCLEOTIDE SEQUENCE [LARGE SCALE GENOMIC DNA]</scope>
    <source>
        <strain evidence="5 6">CGMCC 1.3604</strain>
    </source>
</reference>
<evidence type="ECO:0000313" key="6">
    <source>
        <dbReference type="Proteomes" id="UP000297014"/>
    </source>
</evidence>
<keyword evidence="4" id="KW-0067">ATP-binding</keyword>
<keyword evidence="1" id="KW-0808">Transferase</keyword>